<gene>
    <name evidence="1" type="ORF">FJU30_10650</name>
</gene>
<sequence length="128" mass="14501">MYKIILMSVVLFISPALLAREMNIDYCSTTESWAIQRTIEELKTSNNDLDFKRITVEILNLSALKEDEKTIKVNGFGVLYAQTLKVIIPHLNNSQDKEVLLVTSIISDEECSISQPLITNITELRIGK</sequence>
<keyword evidence="2" id="KW-1185">Reference proteome</keyword>
<reference evidence="1 2" key="1">
    <citation type="submission" date="2019-09" db="EMBL/GenBank/DDBJ databases">
        <authorList>
            <person name="Li Y."/>
        </authorList>
    </citation>
    <scope>NUCLEOTIDE SEQUENCE [LARGE SCALE GENOMIC DNA]</scope>
    <source>
        <strain evidence="1 2">L3-3HA</strain>
    </source>
</reference>
<dbReference type="Proteomes" id="UP000335415">
    <property type="component" value="Unassembled WGS sequence"/>
</dbReference>
<dbReference type="EMBL" id="VYKJ01000004">
    <property type="protein sequence ID" value="KAA9000667.1"/>
    <property type="molecule type" value="Genomic_DNA"/>
</dbReference>
<evidence type="ECO:0000313" key="2">
    <source>
        <dbReference type="Proteomes" id="UP000335415"/>
    </source>
</evidence>
<accession>A0A5J5G1V0</accession>
<dbReference type="RefSeq" id="WP_150434935.1">
    <property type="nucleotide sequence ID" value="NZ_VYKJ01000004.1"/>
</dbReference>
<evidence type="ECO:0000313" key="1">
    <source>
        <dbReference type="EMBL" id="KAA9000667.1"/>
    </source>
</evidence>
<dbReference type="AlphaFoldDB" id="A0A5J5G1V0"/>
<comment type="caution">
    <text evidence="1">The sequence shown here is derived from an EMBL/GenBank/DDBJ whole genome shotgun (WGS) entry which is preliminary data.</text>
</comment>
<proteinExistence type="predicted"/>
<organism evidence="1 2">
    <name type="scientific">Affinibrenneria salicis</name>
    <dbReference type="NCBI Taxonomy" id="2590031"/>
    <lineage>
        <taxon>Bacteria</taxon>
        <taxon>Pseudomonadati</taxon>
        <taxon>Pseudomonadota</taxon>
        <taxon>Gammaproteobacteria</taxon>
        <taxon>Enterobacterales</taxon>
        <taxon>Pectobacteriaceae</taxon>
        <taxon>Affinibrenneria</taxon>
    </lineage>
</organism>
<protein>
    <submittedName>
        <fullName evidence="1">Uncharacterized protein</fullName>
    </submittedName>
</protein>
<dbReference type="OrthoDB" id="6445212at2"/>
<name>A0A5J5G1V0_9GAMM</name>